<dbReference type="SUPFAM" id="SSF57667">
    <property type="entry name" value="beta-beta-alpha zinc fingers"/>
    <property type="match status" value="6"/>
</dbReference>
<proteinExistence type="inferred from homology"/>
<keyword evidence="16" id="KW-1185">Reference proteome</keyword>
<dbReference type="GO" id="GO:0005634">
    <property type="term" value="C:nucleus"/>
    <property type="evidence" value="ECO:0007669"/>
    <property type="project" value="UniProtKB-SubCell"/>
</dbReference>
<dbReference type="Gene3D" id="3.30.160.60">
    <property type="entry name" value="Classic Zinc Finger"/>
    <property type="match status" value="6"/>
</dbReference>
<evidence type="ECO:0000256" key="6">
    <source>
        <dbReference type="ARBA" id="ARBA00022833"/>
    </source>
</evidence>
<evidence type="ECO:0000256" key="5">
    <source>
        <dbReference type="ARBA" id="ARBA00022771"/>
    </source>
</evidence>
<evidence type="ECO:0000256" key="4">
    <source>
        <dbReference type="ARBA" id="ARBA00022737"/>
    </source>
</evidence>
<keyword evidence="5 12" id="KW-0863">Zinc-finger</keyword>
<dbReference type="Proteomes" id="UP001497623">
    <property type="component" value="Unassembled WGS sequence"/>
</dbReference>
<dbReference type="EMBL" id="CAXKWB010035247">
    <property type="protein sequence ID" value="CAL4146168.1"/>
    <property type="molecule type" value="Genomic_DNA"/>
</dbReference>
<dbReference type="GO" id="GO:0008270">
    <property type="term" value="F:zinc ion binding"/>
    <property type="evidence" value="ECO:0007669"/>
    <property type="project" value="UniProtKB-KW"/>
</dbReference>
<evidence type="ECO:0000313" key="15">
    <source>
        <dbReference type="EMBL" id="CAL4146168.1"/>
    </source>
</evidence>
<dbReference type="PANTHER" id="PTHR24388:SF54">
    <property type="entry name" value="PROTEIN ESCARGOT"/>
    <property type="match status" value="1"/>
</dbReference>
<name>A0AAV2RZB9_MEGNR</name>
<evidence type="ECO:0000256" key="9">
    <source>
        <dbReference type="ARBA" id="ARBA00023163"/>
    </source>
</evidence>
<keyword evidence="8" id="KW-0238">DNA-binding</keyword>
<feature type="domain" description="C2H2-type" evidence="13">
    <location>
        <begin position="117"/>
        <end position="144"/>
    </location>
</feature>
<dbReference type="GO" id="GO:0000981">
    <property type="term" value="F:DNA-binding transcription factor activity, RNA polymerase II-specific"/>
    <property type="evidence" value="ECO:0007669"/>
    <property type="project" value="TreeGrafter"/>
</dbReference>
<evidence type="ECO:0000256" key="8">
    <source>
        <dbReference type="ARBA" id="ARBA00023125"/>
    </source>
</evidence>
<keyword evidence="10" id="KW-0539">Nucleus</keyword>
<keyword evidence="6" id="KW-0862">Zinc</keyword>
<dbReference type="InterPro" id="IPR013087">
    <property type="entry name" value="Znf_C2H2_type"/>
</dbReference>
<evidence type="ECO:0000256" key="1">
    <source>
        <dbReference type="ARBA" id="ARBA00004123"/>
    </source>
</evidence>
<dbReference type="PROSITE" id="PS50157">
    <property type="entry name" value="ZINC_FINGER_C2H2_2"/>
    <property type="match status" value="9"/>
</dbReference>
<feature type="domain" description="C2H2-type" evidence="13">
    <location>
        <begin position="173"/>
        <end position="201"/>
    </location>
</feature>
<sequence length="396" mass="46604">MDIMVLNNKNDMVCKENNGESFIKDVSVRESIKKGTENNSALQYKVEIKEDSLQIDDEEIDFPAEIVDSEIIIHDNEDDNKRRYIHKIVCTICKKRFYRRVFLIEHMREHGCEPIPFECMKCNKMFNSAKDLLEHKKTHLEQKSFDCDKCGEIFTCTTYLTKHKFQAHREKQYSCNECDYKCSTKYKLGEHMRVRHLPKELLPHGCDICDYRTLYSKSLKEHMMRHKEIKPFICETCGFSFVTNTQLKSHFRTHTQEKIYGCNICGKKFGANSNLRVHISSHTKEKRYFCSECPYSTYARWTLNVHLKTVHSTNRPHKCMVCGNTYKTKGNLQKHQTGLRGTCRGRREEADIQQTPDMQQMPDMHKLINKEDQQMVANLNRHQMSVGEIPSINIFS</sequence>
<comment type="subcellular location">
    <subcellularLocation>
        <location evidence="1">Nucleus</location>
    </subcellularLocation>
</comment>
<keyword evidence="9" id="KW-0804">Transcription</keyword>
<evidence type="ECO:0000313" key="14">
    <source>
        <dbReference type="EMBL" id="CAL4146166.1"/>
    </source>
</evidence>
<dbReference type="PROSITE" id="PS00028">
    <property type="entry name" value="ZINC_FINGER_C2H2_1"/>
    <property type="match status" value="6"/>
</dbReference>
<dbReference type="Pfam" id="PF00096">
    <property type="entry name" value="zf-C2H2"/>
    <property type="match status" value="5"/>
</dbReference>
<comment type="similarity">
    <text evidence="2">Belongs to the krueppel C2H2-type zinc-finger protein family.</text>
</comment>
<dbReference type="FunFam" id="3.30.160.60:FF:001370">
    <property type="entry name" value="Zinc finger protein"/>
    <property type="match status" value="1"/>
</dbReference>
<dbReference type="SMART" id="SM00355">
    <property type="entry name" value="ZnF_C2H2"/>
    <property type="match status" value="9"/>
</dbReference>
<feature type="domain" description="C2H2-type" evidence="13">
    <location>
        <begin position="288"/>
        <end position="316"/>
    </location>
</feature>
<dbReference type="FunFam" id="3.30.160.60:FF:000176">
    <property type="entry name" value="zinc finger protein 70"/>
    <property type="match status" value="1"/>
</dbReference>
<dbReference type="AlphaFoldDB" id="A0AAV2RZB9"/>
<comment type="similarity">
    <text evidence="11">Belongs to the snail C2H2-type zinc-finger protein family.</text>
</comment>
<protein>
    <recommendedName>
        <fullName evidence="13">C2H2-type domain-containing protein</fullName>
    </recommendedName>
</protein>
<dbReference type="EMBL" id="CAXKWB010035247">
    <property type="protein sequence ID" value="CAL4146166.1"/>
    <property type="molecule type" value="Genomic_DNA"/>
</dbReference>
<keyword evidence="4" id="KW-0677">Repeat</keyword>
<feature type="domain" description="C2H2-type" evidence="13">
    <location>
        <begin position="88"/>
        <end position="115"/>
    </location>
</feature>
<feature type="domain" description="C2H2-type" evidence="13">
    <location>
        <begin position="145"/>
        <end position="173"/>
    </location>
</feature>
<evidence type="ECO:0000313" key="16">
    <source>
        <dbReference type="Proteomes" id="UP001497623"/>
    </source>
</evidence>
<organism evidence="15 16">
    <name type="scientific">Meganyctiphanes norvegica</name>
    <name type="common">Northern krill</name>
    <name type="synonym">Thysanopoda norvegica</name>
    <dbReference type="NCBI Taxonomy" id="48144"/>
    <lineage>
        <taxon>Eukaryota</taxon>
        <taxon>Metazoa</taxon>
        <taxon>Ecdysozoa</taxon>
        <taxon>Arthropoda</taxon>
        <taxon>Crustacea</taxon>
        <taxon>Multicrustacea</taxon>
        <taxon>Malacostraca</taxon>
        <taxon>Eumalacostraca</taxon>
        <taxon>Eucarida</taxon>
        <taxon>Euphausiacea</taxon>
        <taxon>Euphausiidae</taxon>
        <taxon>Meganyctiphanes</taxon>
    </lineage>
</organism>
<keyword evidence="3" id="KW-0479">Metal-binding</keyword>
<keyword evidence="7" id="KW-0805">Transcription regulation</keyword>
<evidence type="ECO:0000256" key="2">
    <source>
        <dbReference type="ARBA" id="ARBA00006991"/>
    </source>
</evidence>
<dbReference type="PANTHER" id="PTHR24388">
    <property type="entry name" value="ZINC FINGER PROTEIN"/>
    <property type="match status" value="1"/>
</dbReference>
<dbReference type="Pfam" id="PF13912">
    <property type="entry name" value="zf-C2H2_6"/>
    <property type="match status" value="1"/>
</dbReference>
<dbReference type="GO" id="GO:0000978">
    <property type="term" value="F:RNA polymerase II cis-regulatory region sequence-specific DNA binding"/>
    <property type="evidence" value="ECO:0007669"/>
    <property type="project" value="TreeGrafter"/>
</dbReference>
<dbReference type="InterPro" id="IPR050527">
    <property type="entry name" value="Snail/Krueppel_Znf"/>
</dbReference>
<evidence type="ECO:0000256" key="12">
    <source>
        <dbReference type="PROSITE-ProRule" id="PRU00042"/>
    </source>
</evidence>
<feature type="domain" description="C2H2-type" evidence="13">
    <location>
        <begin position="204"/>
        <end position="231"/>
    </location>
</feature>
<feature type="domain" description="C2H2-type" evidence="13">
    <location>
        <begin position="260"/>
        <end position="287"/>
    </location>
</feature>
<comment type="caution">
    <text evidence="15">The sequence shown here is derived from an EMBL/GenBank/DDBJ whole genome shotgun (WGS) entry which is preliminary data.</text>
</comment>
<feature type="domain" description="C2H2-type" evidence="13">
    <location>
        <begin position="232"/>
        <end position="259"/>
    </location>
</feature>
<dbReference type="InterPro" id="IPR036236">
    <property type="entry name" value="Znf_C2H2_sf"/>
</dbReference>
<evidence type="ECO:0000256" key="11">
    <source>
        <dbReference type="ARBA" id="ARBA00037948"/>
    </source>
</evidence>
<feature type="domain" description="C2H2-type" evidence="13">
    <location>
        <begin position="317"/>
        <end position="348"/>
    </location>
</feature>
<reference evidence="15 16" key="1">
    <citation type="submission" date="2024-05" db="EMBL/GenBank/DDBJ databases">
        <authorList>
            <person name="Wallberg A."/>
        </authorList>
    </citation>
    <scope>NUCLEOTIDE SEQUENCE [LARGE SCALE GENOMIC DNA]</scope>
</reference>
<evidence type="ECO:0000256" key="7">
    <source>
        <dbReference type="ARBA" id="ARBA00023015"/>
    </source>
</evidence>
<evidence type="ECO:0000259" key="13">
    <source>
        <dbReference type="PROSITE" id="PS50157"/>
    </source>
</evidence>
<accession>A0AAV2RZB9</accession>
<evidence type="ECO:0000256" key="3">
    <source>
        <dbReference type="ARBA" id="ARBA00022723"/>
    </source>
</evidence>
<evidence type="ECO:0000256" key="10">
    <source>
        <dbReference type="ARBA" id="ARBA00023242"/>
    </source>
</evidence>
<gene>
    <name evidence="14" type="ORF">MNOR_LOCUS29832</name>
    <name evidence="15" type="ORF">MNOR_LOCUS29833</name>
</gene>